<dbReference type="STRING" id="1747903.ASR47_1005118"/>
<feature type="transmembrane region" description="Helical" evidence="1">
    <location>
        <begin position="192"/>
        <end position="223"/>
    </location>
</feature>
<dbReference type="GO" id="GO:0016747">
    <property type="term" value="F:acyltransferase activity, transferring groups other than amino-acyl groups"/>
    <property type="evidence" value="ECO:0007669"/>
    <property type="project" value="InterPro"/>
</dbReference>
<dbReference type="Proteomes" id="UP000092713">
    <property type="component" value="Unassembled WGS sequence"/>
</dbReference>
<gene>
    <name evidence="3" type="ORF">ASR47_1005118</name>
</gene>
<evidence type="ECO:0000313" key="4">
    <source>
        <dbReference type="Proteomes" id="UP000092713"/>
    </source>
</evidence>
<keyword evidence="1" id="KW-1133">Transmembrane helix</keyword>
<organism evidence="3 4">
    <name type="scientific">Janthinobacterium psychrotolerans</name>
    <dbReference type="NCBI Taxonomy" id="1747903"/>
    <lineage>
        <taxon>Bacteria</taxon>
        <taxon>Pseudomonadati</taxon>
        <taxon>Pseudomonadota</taxon>
        <taxon>Betaproteobacteria</taxon>
        <taxon>Burkholderiales</taxon>
        <taxon>Oxalobacteraceae</taxon>
        <taxon>Janthinobacterium</taxon>
    </lineage>
</organism>
<proteinExistence type="predicted"/>
<feature type="transmembrane region" description="Helical" evidence="1">
    <location>
        <begin position="156"/>
        <end position="180"/>
    </location>
</feature>
<feature type="transmembrane region" description="Helical" evidence="1">
    <location>
        <begin position="33"/>
        <end position="50"/>
    </location>
</feature>
<feature type="transmembrane region" description="Helical" evidence="1">
    <location>
        <begin position="243"/>
        <end position="273"/>
    </location>
</feature>
<dbReference type="RefSeq" id="WP_065309040.1">
    <property type="nucleotide sequence ID" value="NZ_LOCQ01000058.1"/>
</dbReference>
<keyword evidence="1" id="KW-0812">Transmembrane</keyword>
<name>A0A1A7BZH7_9BURK</name>
<evidence type="ECO:0000313" key="3">
    <source>
        <dbReference type="EMBL" id="OBV38164.1"/>
    </source>
</evidence>
<feature type="transmembrane region" description="Helical" evidence="1">
    <location>
        <begin position="105"/>
        <end position="123"/>
    </location>
</feature>
<dbReference type="PANTHER" id="PTHR23028:SF131">
    <property type="entry name" value="BLR2367 PROTEIN"/>
    <property type="match status" value="1"/>
</dbReference>
<dbReference type="InterPro" id="IPR002656">
    <property type="entry name" value="Acyl_transf_3_dom"/>
</dbReference>
<dbReference type="PATRIC" id="fig|1747903.4.peg.1704"/>
<dbReference type="PANTHER" id="PTHR23028">
    <property type="entry name" value="ACETYLTRANSFERASE"/>
    <property type="match status" value="1"/>
</dbReference>
<accession>A0A1A7BZH7</accession>
<dbReference type="AlphaFoldDB" id="A0A1A7BZH7"/>
<sequence>MSIRSALSPYFELSRAETGSGAALRPMEGLRGLAVLLVFLVHYVSLSAPWRSDGTTLATIASGLHTVGNAGVDLFFVLSGYLIYGSLLGRPQPLRHFLRRRVRRIYPVYACVFLIYLLLSWALPSQNRIPAPWPEALRYIAGNFFLLTGFGATPPFISVAWSLSYEMLSYLLIALLVGALRLRLRSRRWRCLFFACLGAAAAFGFATFGGPARMLLFIAGIFVHEAMAGPVRHVPGTLLASGAVLAAWTMLLLPLALWLKLAALCGAFFLLCFSCLRQPDSLLAQALCWTPLRWLGNISYSYYLIHGLALKAAFMALALLVAPHPHGAGFFMVMLAPMLAATLPPAVLLYLLVERPCSLAPAPANACVLPAAHGARS</sequence>
<dbReference type="InterPro" id="IPR050879">
    <property type="entry name" value="Acyltransferase_3"/>
</dbReference>
<feature type="transmembrane region" description="Helical" evidence="1">
    <location>
        <begin position="62"/>
        <end position="84"/>
    </location>
</feature>
<keyword evidence="1" id="KW-0472">Membrane</keyword>
<dbReference type="GO" id="GO:0016020">
    <property type="term" value="C:membrane"/>
    <property type="evidence" value="ECO:0007669"/>
    <property type="project" value="TreeGrafter"/>
</dbReference>
<evidence type="ECO:0000256" key="1">
    <source>
        <dbReference type="SAM" id="Phobius"/>
    </source>
</evidence>
<reference evidence="3 4" key="1">
    <citation type="submission" date="2016-04" db="EMBL/GenBank/DDBJ databases">
        <title>Draft genome sequence of Janthinobacterium psychrotolerans sp. nov., isolated from freshwater sediments in Denmark.</title>
        <authorList>
            <person name="Gong X."/>
            <person name="Skrivergaard S."/>
            <person name="Korsgaard B.S."/>
            <person name="Schreiber L."/>
            <person name="Marshall I.P."/>
            <person name="Finster K."/>
            <person name="Schramm A."/>
        </authorList>
    </citation>
    <scope>NUCLEOTIDE SEQUENCE [LARGE SCALE GENOMIC DNA]</scope>
    <source>
        <strain evidence="3 4">S3-2</strain>
    </source>
</reference>
<dbReference type="OrthoDB" id="9814807at2"/>
<comment type="caution">
    <text evidence="3">The sequence shown here is derived from an EMBL/GenBank/DDBJ whole genome shotgun (WGS) entry which is preliminary data.</text>
</comment>
<dbReference type="EMBL" id="LOCQ01000058">
    <property type="protein sequence ID" value="OBV38164.1"/>
    <property type="molecule type" value="Genomic_DNA"/>
</dbReference>
<dbReference type="Pfam" id="PF01757">
    <property type="entry name" value="Acyl_transf_3"/>
    <property type="match status" value="1"/>
</dbReference>
<dbReference type="GO" id="GO:0000271">
    <property type="term" value="P:polysaccharide biosynthetic process"/>
    <property type="evidence" value="ECO:0007669"/>
    <property type="project" value="TreeGrafter"/>
</dbReference>
<protein>
    <submittedName>
        <fullName evidence="3">Peptidoglycan/LPS O-acetylase OafA/YrhL</fullName>
    </submittedName>
</protein>
<feature type="transmembrane region" description="Helical" evidence="1">
    <location>
        <begin position="328"/>
        <end position="353"/>
    </location>
</feature>
<feature type="transmembrane region" description="Helical" evidence="1">
    <location>
        <begin position="302"/>
        <end position="322"/>
    </location>
</feature>
<keyword evidence="4" id="KW-1185">Reference proteome</keyword>
<evidence type="ECO:0000259" key="2">
    <source>
        <dbReference type="Pfam" id="PF01757"/>
    </source>
</evidence>
<feature type="domain" description="Acyltransferase 3" evidence="2">
    <location>
        <begin position="28"/>
        <end position="338"/>
    </location>
</feature>